<dbReference type="EMBL" id="CP007536">
    <property type="protein sequence ID" value="AIC16941.1"/>
    <property type="molecule type" value="Genomic_DNA"/>
</dbReference>
<proteinExistence type="predicted"/>
<dbReference type="GeneID" id="74947906"/>
<name>A0A060HU56_9ARCH</name>
<accession>A0A060HU56</accession>
<organism evidence="1 2">
    <name type="scientific">Nitrososphaera viennensis EN76</name>
    <dbReference type="NCBI Taxonomy" id="926571"/>
    <lineage>
        <taxon>Archaea</taxon>
        <taxon>Nitrososphaerota</taxon>
        <taxon>Nitrososphaeria</taxon>
        <taxon>Nitrososphaerales</taxon>
        <taxon>Nitrososphaeraceae</taxon>
        <taxon>Nitrososphaera</taxon>
    </lineage>
</organism>
<gene>
    <name evidence="1" type="ORF">NVIE_026710</name>
</gene>
<evidence type="ECO:0000313" key="2">
    <source>
        <dbReference type="Proteomes" id="UP000027093"/>
    </source>
</evidence>
<dbReference type="Proteomes" id="UP000027093">
    <property type="component" value="Chromosome"/>
</dbReference>
<dbReference type="STRING" id="926571.NVIE_026710"/>
<dbReference type="RefSeq" id="WP_075055596.1">
    <property type="nucleotide sequence ID" value="NZ_CP007536.1"/>
</dbReference>
<sequence length="72" mass="8324">MTNTDNFITKMLDDVDRHTPKTGYNLVVIDDFEPFGEQLYTLGHYETYEAALAAQEQLSGNTVIYPHKREKE</sequence>
<reference evidence="1 2" key="1">
    <citation type="journal article" date="2014" name="Int. J. Syst. Evol. Microbiol.">
        <title>Nitrososphaera viennensis gen. nov., sp. nov., an aerobic and mesophilic, ammonia-oxidizing archaeon from soil and a member of the archaeal phylum Thaumarchaeota.</title>
        <authorList>
            <person name="Stieglmeier M."/>
            <person name="Klingl A."/>
            <person name="Alves R.J."/>
            <person name="Rittmann S.K."/>
            <person name="Melcher M."/>
            <person name="Leisch N."/>
            <person name="Schleper C."/>
        </authorList>
    </citation>
    <scope>NUCLEOTIDE SEQUENCE [LARGE SCALE GENOMIC DNA]</scope>
    <source>
        <strain evidence="1">EN76</strain>
    </source>
</reference>
<dbReference type="HOGENOM" id="CLU_2712985_0_0_2"/>
<protein>
    <submittedName>
        <fullName evidence="1">Uncharacterized protein</fullName>
    </submittedName>
</protein>
<keyword evidence="2" id="KW-1185">Reference proteome</keyword>
<dbReference type="AlphaFoldDB" id="A0A060HU56"/>
<dbReference type="KEGG" id="nvn:NVIE_026710"/>
<evidence type="ECO:0000313" key="1">
    <source>
        <dbReference type="EMBL" id="AIC16941.1"/>
    </source>
</evidence>